<dbReference type="EMBL" id="JAUEPO010000002">
    <property type="protein sequence ID" value="KAK3332451.1"/>
    <property type="molecule type" value="Genomic_DNA"/>
</dbReference>
<dbReference type="PANTHER" id="PTHR31996">
    <property type="entry name" value="COILED-COIL DOMAIN-CONTAINING PROTEIN 115"/>
    <property type="match status" value="1"/>
</dbReference>
<dbReference type="PANTHER" id="PTHR31996:SF2">
    <property type="entry name" value="COILED-COIL DOMAIN-CONTAINING PROTEIN 115"/>
    <property type="match status" value="1"/>
</dbReference>
<reference evidence="3" key="2">
    <citation type="submission" date="2023-06" db="EMBL/GenBank/DDBJ databases">
        <authorList>
            <consortium name="Lawrence Berkeley National Laboratory"/>
            <person name="Haridas S."/>
            <person name="Hensen N."/>
            <person name="Bonometti L."/>
            <person name="Westerberg I."/>
            <person name="Brannstrom I.O."/>
            <person name="Guillou S."/>
            <person name="Cros-Aarteil S."/>
            <person name="Calhoun S."/>
            <person name="Kuo A."/>
            <person name="Mondo S."/>
            <person name="Pangilinan J."/>
            <person name="Riley R."/>
            <person name="Labutti K."/>
            <person name="Andreopoulos B."/>
            <person name="Lipzen A."/>
            <person name="Chen C."/>
            <person name="Yanf M."/>
            <person name="Daum C."/>
            <person name="Ng V."/>
            <person name="Clum A."/>
            <person name="Steindorff A."/>
            <person name="Ohm R."/>
            <person name="Martin F."/>
            <person name="Silar P."/>
            <person name="Natvig D."/>
            <person name="Lalanne C."/>
            <person name="Gautier V."/>
            <person name="Ament-Velasquez S.L."/>
            <person name="Kruys A."/>
            <person name="Hutchinson M.I."/>
            <person name="Powell A.J."/>
            <person name="Barry K."/>
            <person name="Miller A.N."/>
            <person name="Grigoriev I.V."/>
            <person name="Debuchy R."/>
            <person name="Gladieux P."/>
            <person name="Thoren M.H."/>
            <person name="Johannesson H."/>
        </authorList>
    </citation>
    <scope>NUCLEOTIDE SEQUENCE</scope>
    <source>
        <strain evidence="3">SMH4131-1</strain>
    </source>
</reference>
<accession>A0AAE0IXQ2</accession>
<feature type="region of interest" description="Disordered" evidence="2">
    <location>
        <begin position="176"/>
        <end position="224"/>
    </location>
</feature>
<feature type="compositionally biased region" description="Acidic residues" evidence="2">
    <location>
        <begin position="106"/>
        <end position="117"/>
    </location>
</feature>
<evidence type="ECO:0000256" key="1">
    <source>
        <dbReference type="ARBA" id="ARBA00093634"/>
    </source>
</evidence>
<dbReference type="GO" id="GO:1990871">
    <property type="term" value="C:Vma12-Vma22 assembly complex"/>
    <property type="evidence" value="ECO:0007669"/>
    <property type="project" value="TreeGrafter"/>
</dbReference>
<sequence>MSSPADNSPSIDDLLERYLTLLDEYTKLRASLTALQSTIYQDIARANFAAERGVRFGQDYYDARMQASRKVGIRLSESTPPQHPVFSVIACAESDEPASDVKAETETDAEIEADEDEKTPKQKKKKKPTNDPLRWFGGALSTPTPLRHAQSQAIQAVEDLVPRLATVSAAMAAVEVEVRRSRKRRAKAEAAAAREKEKEGERGMEREKEGVTQDEHDGGAVAVL</sequence>
<dbReference type="AlphaFoldDB" id="A0AAE0IXQ2"/>
<organism evidence="3 4">
    <name type="scientific">Cercophora scortea</name>
    <dbReference type="NCBI Taxonomy" id="314031"/>
    <lineage>
        <taxon>Eukaryota</taxon>
        <taxon>Fungi</taxon>
        <taxon>Dikarya</taxon>
        <taxon>Ascomycota</taxon>
        <taxon>Pezizomycotina</taxon>
        <taxon>Sordariomycetes</taxon>
        <taxon>Sordariomycetidae</taxon>
        <taxon>Sordariales</taxon>
        <taxon>Lasiosphaeriaceae</taxon>
        <taxon>Cercophora</taxon>
    </lineage>
</organism>
<evidence type="ECO:0000256" key="2">
    <source>
        <dbReference type="SAM" id="MobiDB-lite"/>
    </source>
</evidence>
<protein>
    <recommendedName>
        <fullName evidence="1">Vacuolar ATPase assembly protein VMA22</fullName>
    </recommendedName>
</protein>
<dbReference type="GO" id="GO:0051082">
    <property type="term" value="F:unfolded protein binding"/>
    <property type="evidence" value="ECO:0007669"/>
    <property type="project" value="TreeGrafter"/>
</dbReference>
<dbReference type="Pfam" id="PF21730">
    <property type="entry name" value="Vma22_CCDC115"/>
    <property type="match status" value="1"/>
</dbReference>
<comment type="caution">
    <text evidence="3">The sequence shown here is derived from an EMBL/GenBank/DDBJ whole genome shotgun (WGS) entry which is preliminary data.</text>
</comment>
<evidence type="ECO:0000313" key="4">
    <source>
        <dbReference type="Proteomes" id="UP001286456"/>
    </source>
</evidence>
<proteinExistence type="predicted"/>
<keyword evidence="4" id="KW-1185">Reference proteome</keyword>
<feature type="compositionally biased region" description="Basic and acidic residues" evidence="2">
    <location>
        <begin position="192"/>
        <end position="218"/>
    </location>
</feature>
<reference evidence="3" key="1">
    <citation type="journal article" date="2023" name="Mol. Phylogenet. Evol.">
        <title>Genome-scale phylogeny and comparative genomics of the fungal order Sordariales.</title>
        <authorList>
            <person name="Hensen N."/>
            <person name="Bonometti L."/>
            <person name="Westerberg I."/>
            <person name="Brannstrom I.O."/>
            <person name="Guillou S."/>
            <person name="Cros-Aarteil S."/>
            <person name="Calhoun S."/>
            <person name="Haridas S."/>
            <person name="Kuo A."/>
            <person name="Mondo S."/>
            <person name="Pangilinan J."/>
            <person name="Riley R."/>
            <person name="LaButti K."/>
            <person name="Andreopoulos B."/>
            <person name="Lipzen A."/>
            <person name="Chen C."/>
            <person name="Yan M."/>
            <person name="Daum C."/>
            <person name="Ng V."/>
            <person name="Clum A."/>
            <person name="Steindorff A."/>
            <person name="Ohm R.A."/>
            <person name="Martin F."/>
            <person name="Silar P."/>
            <person name="Natvig D.O."/>
            <person name="Lalanne C."/>
            <person name="Gautier V."/>
            <person name="Ament-Velasquez S.L."/>
            <person name="Kruys A."/>
            <person name="Hutchinson M.I."/>
            <person name="Powell A.J."/>
            <person name="Barry K."/>
            <person name="Miller A.N."/>
            <person name="Grigoriev I.V."/>
            <person name="Debuchy R."/>
            <person name="Gladieux P."/>
            <person name="Hiltunen Thoren M."/>
            <person name="Johannesson H."/>
        </authorList>
    </citation>
    <scope>NUCLEOTIDE SEQUENCE</scope>
    <source>
        <strain evidence="3">SMH4131-1</strain>
    </source>
</reference>
<gene>
    <name evidence="3" type="ORF">B0T19DRAFT_103662</name>
</gene>
<dbReference type="InterPro" id="IPR040357">
    <property type="entry name" value="Vma22/CCDC115"/>
</dbReference>
<evidence type="ECO:0000313" key="3">
    <source>
        <dbReference type="EMBL" id="KAK3332451.1"/>
    </source>
</evidence>
<feature type="region of interest" description="Disordered" evidence="2">
    <location>
        <begin position="96"/>
        <end position="147"/>
    </location>
</feature>
<dbReference type="Proteomes" id="UP001286456">
    <property type="component" value="Unassembled WGS sequence"/>
</dbReference>
<dbReference type="GO" id="GO:0070072">
    <property type="term" value="P:vacuolar proton-transporting V-type ATPase complex assembly"/>
    <property type="evidence" value="ECO:0007669"/>
    <property type="project" value="InterPro"/>
</dbReference>
<name>A0AAE0IXQ2_9PEZI</name>